<reference evidence="2" key="1">
    <citation type="journal article" date="2021" name="PeerJ">
        <title>Extensive microbial diversity within the chicken gut microbiome revealed by metagenomics and culture.</title>
        <authorList>
            <person name="Gilroy R."/>
            <person name="Ravi A."/>
            <person name="Getino M."/>
            <person name="Pursley I."/>
            <person name="Horton D.L."/>
            <person name="Alikhan N.F."/>
            <person name="Baker D."/>
            <person name="Gharbi K."/>
            <person name="Hall N."/>
            <person name="Watson M."/>
            <person name="Adriaenssens E.M."/>
            <person name="Foster-Nyarko E."/>
            <person name="Jarju S."/>
            <person name="Secka A."/>
            <person name="Antonio M."/>
            <person name="Oren A."/>
            <person name="Chaudhuri R.R."/>
            <person name="La Ragione R."/>
            <person name="Hildebrand F."/>
            <person name="Pallen M.J."/>
        </authorList>
    </citation>
    <scope>NUCLEOTIDE SEQUENCE</scope>
    <source>
        <strain evidence="2">ChiBcec18-1249</strain>
    </source>
</reference>
<protein>
    <submittedName>
        <fullName evidence="2">Helix-turn-helix domain-containing protein</fullName>
    </submittedName>
</protein>
<dbReference type="Pfam" id="PF12728">
    <property type="entry name" value="HTH_17"/>
    <property type="match status" value="1"/>
</dbReference>
<dbReference type="AlphaFoldDB" id="A0A9D2RRI5"/>
<reference evidence="2" key="2">
    <citation type="submission" date="2021-04" db="EMBL/GenBank/DDBJ databases">
        <authorList>
            <person name="Gilroy R."/>
        </authorList>
    </citation>
    <scope>NUCLEOTIDE SEQUENCE</scope>
    <source>
        <strain evidence="2">ChiBcec18-1249</strain>
    </source>
</reference>
<evidence type="ECO:0000259" key="1">
    <source>
        <dbReference type="Pfam" id="PF12728"/>
    </source>
</evidence>
<accession>A0A9D2RRI5</accession>
<evidence type="ECO:0000313" key="3">
    <source>
        <dbReference type="Proteomes" id="UP000823824"/>
    </source>
</evidence>
<dbReference type="EMBL" id="DWZJ01000028">
    <property type="protein sequence ID" value="HJB12771.1"/>
    <property type="molecule type" value="Genomic_DNA"/>
</dbReference>
<sequence length="77" mass="8793">MKQNDFQALYTLMFAEYPDIVTVRDLQTMLGISRHAAYDLLNDHSIRGIKLGNAYKIPKINVIRYVLENGVLETAHA</sequence>
<dbReference type="InterPro" id="IPR041657">
    <property type="entry name" value="HTH_17"/>
</dbReference>
<comment type="caution">
    <text evidence="2">The sequence shown here is derived from an EMBL/GenBank/DDBJ whole genome shotgun (WGS) entry which is preliminary data.</text>
</comment>
<organism evidence="2 3">
    <name type="scientific">Candidatus Oscillibacter excrementigallinarum</name>
    <dbReference type="NCBI Taxonomy" id="2838716"/>
    <lineage>
        <taxon>Bacteria</taxon>
        <taxon>Bacillati</taxon>
        <taxon>Bacillota</taxon>
        <taxon>Clostridia</taxon>
        <taxon>Eubacteriales</taxon>
        <taxon>Oscillospiraceae</taxon>
        <taxon>Oscillibacter</taxon>
    </lineage>
</organism>
<dbReference type="Proteomes" id="UP000823824">
    <property type="component" value="Unassembled WGS sequence"/>
</dbReference>
<name>A0A9D2RRI5_9FIRM</name>
<feature type="domain" description="Helix-turn-helix" evidence="1">
    <location>
        <begin position="21"/>
        <end position="69"/>
    </location>
</feature>
<evidence type="ECO:0000313" key="2">
    <source>
        <dbReference type="EMBL" id="HJB12771.1"/>
    </source>
</evidence>
<proteinExistence type="predicted"/>
<gene>
    <name evidence="2" type="ORF">H9787_03545</name>
</gene>